<name>A0A9D1H2S0_9FIRM</name>
<accession>A0A9D1H2S0</accession>
<dbReference type="EMBL" id="DVLU01000023">
    <property type="protein sequence ID" value="HIT84771.1"/>
    <property type="molecule type" value="Genomic_DNA"/>
</dbReference>
<dbReference type="AlphaFoldDB" id="A0A9D1H2S0"/>
<reference evidence="2" key="2">
    <citation type="journal article" date="2021" name="PeerJ">
        <title>Extensive microbial diversity within the chicken gut microbiome revealed by metagenomics and culture.</title>
        <authorList>
            <person name="Gilroy R."/>
            <person name="Ravi A."/>
            <person name="Getino M."/>
            <person name="Pursley I."/>
            <person name="Horton D.L."/>
            <person name="Alikhan N.F."/>
            <person name="Baker D."/>
            <person name="Gharbi K."/>
            <person name="Hall N."/>
            <person name="Watson M."/>
            <person name="Adriaenssens E.M."/>
            <person name="Foster-Nyarko E."/>
            <person name="Jarju S."/>
            <person name="Secka A."/>
            <person name="Antonio M."/>
            <person name="Oren A."/>
            <person name="Chaudhuri R.R."/>
            <person name="La Ragione R."/>
            <person name="Hildebrand F."/>
            <person name="Pallen M.J."/>
        </authorList>
    </citation>
    <scope>NUCLEOTIDE SEQUENCE</scope>
    <source>
        <strain evidence="2">CHK181-108</strain>
    </source>
</reference>
<dbReference type="PROSITE" id="PS51257">
    <property type="entry name" value="PROKAR_LIPOPROTEIN"/>
    <property type="match status" value="1"/>
</dbReference>
<dbReference type="Proteomes" id="UP000824165">
    <property type="component" value="Unassembled WGS sequence"/>
</dbReference>
<sequence>MKKRFKQVSALILSLSLICPLLAACGQQTDEYPFSPLSLEKRFGDSMDEVIEDLGIDLSADDADAQSNNDAAITAYEVTVNDEGGENEEINVTVKDVAVDESGTVAAVILRFYRDVFYSAFYSSENVGYIYDQTIAMYELCNDKYGEEMNDENLKDEPNIARRNFKAKPAKEEFLNPPLDDVIGYNASWWAKNRRISKIFDGEPLRFDITASSWGTELIMNEDGSRGGGKPRATLGMGFNELYFPLDSEQ</sequence>
<evidence type="ECO:0000313" key="2">
    <source>
        <dbReference type="EMBL" id="HIT84771.1"/>
    </source>
</evidence>
<keyword evidence="1" id="KW-0732">Signal</keyword>
<evidence type="ECO:0000313" key="3">
    <source>
        <dbReference type="Proteomes" id="UP000824165"/>
    </source>
</evidence>
<protein>
    <submittedName>
        <fullName evidence="2">Uncharacterized protein</fullName>
    </submittedName>
</protein>
<feature type="chain" id="PRO_5039219573" evidence="1">
    <location>
        <begin position="24"/>
        <end position="250"/>
    </location>
</feature>
<organism evidence="2 3">
    <name type="scientific">Candidatus Ornithomonoglobus intestinigallinarum</name>
    <dbReference type="NCBI Taxonomy" id="2840894"/>
    <lineage>
        <taxon>Bacteria</taxon>
        <taxon>Bacillati</taxon>
        <taxon>Bacillota</taxon>
        <taxon>Clostridia</taxon>
        <taxon>Candidatus Ornithomonoglobus</taxon>
    </lineage>
</organism>
<evidence type="ECO:0000256" key="1">
    <source>
        <dbReference type="SAM" id="SignalP"/>
    </source>
</evidence>
<comment type="caution">
    <text evidence="2">The sequence shown here is derived from an EMBL/GenBank/DDBJ whole genome shotgun (WGS) entry which is preliminary data.</text>
</comment>
<reference evidence="2" key="1">
    <citation type="submission" date="2020-10" db="EMBL/GenBank/DDBJ databases">
        <authorList>
            <person name="Gilroy R."/>
        </authorList>
    </citation>
    <scope>NUCLEOTIDE SEQUENCE</scope>
    <source>
        <strain evidence="2">CHK181-108</strain>
    </source>
</reference>
<proteinExistence type="predicted"/>
<feature type="signal peptide" evidence="1">
    <location>
        <begin position="1"/>
        <end position="23"/>
    </location>
</feature>
<gene>
    <name evidence="2" type="ORF">IAA60_02570</name>
</gene>